<keyword evidence="9" id="KW-1185">Reference proteome</keyword>
<reference evidence="8" key="1">
    <citation type="submission" date="2021-02" db="EMBL/GenBank/DDBJ databases">
        <authorList>
            <person name="Nowell W R."/>
        </authorList>
    </citation>
    <scope>NUCLEOTIDE SEQUENCE</scope>
</reference>
<evidence type="ECO:0000256" key="3">
    <source>
        <dbReference type="ARBA" id="ARBA00022989"/>
    </source>
</evidence>
<dbReference type="EMBL" id="CAJNOR010000138">
    <property type="protein sequence ID" value="CAF0813165.1"/>
    <property type="molecule type" value="Genomic_DNA"/>
</dbReference>
<keyword evidence="4 5" id="KW-0472">Membrane</keyword>
<feature type="transmembrane region" description="Helical" evidence="5">
    <location>
        <begin position="289"/>
        <end position="309"/>
    </location>
</feature>
<dbReference type="CDD" id="cd00637">
    <property type="entry name" value="7tm_classA_rhodopsin-like"/>
    <property type="match status" value="1"/>
</dbReference>
<feature type="transmembrane region" description="Helical" evidence="5">
    <location>
        <begin position="249"/>
        <end position="269"/>
    </location>
</feature>
<feature type="transmembrane region" description="Helical" evidence="5">
    <location>
        <begin position="74"/>
        <end position="99"/>
    </location>
</feature>
<dbReference type="Proteomes" id="UP000663828">
    <property type="component" value="Unassembled WGS sequence"/>
</dbReference>
<feature type="transmembrane region" description="Helical" evidence="5">
    <location>
        <begin position="40"/>
        <end position="62"/>
    </location>
</feature>
<evidence type="ECO:0000256" key="1">
    <source>
        <dbReference type="ARBA" id="ARBA00004370"/>
    </source>
</evidence>
<dbReference type="Proteomes" id="UP000663852">
    <property type="component" value="Unassembled WGS sequence"/>
</dbReference>
<name>A0A814IMQ3_ADIRI</name>
<dbReference type="Gene3D" id="1.20.1070.10">
    <property type="entry name" value="Rhodopsin 7-helix transmembrane proteins"/>
    <property type="match status" value="1"/>
</dbReference>
<evidence type="ECO:0000313" key="7">
    <source>
        <dbReference type="EMBL" id="CAF0813165.1"/>
    </source>
</evidence>
<dbReference type="EMBL" id="CAJNOJ010000070">
    <property type="protein sequence ID" value="CAF1028122.1"/>
    <property type="molecule type" value="Genomic_DNA"/>
</dbReference>
<dbReference type="PROSITE" id="PS50262">
    <property type="entry name" value="G_PROTEIN_RECEP_F1_2"/>
    <property type="match status" value="1"/>
</dbReference>
<comment type="subcellular location">
    <subcellularLocation>
        <location evidence="1">Membrane</location>
    </subcellularLocation>
</comment>
<evidence type="ECO:0000256" key="2">
    <source>
        <dbReference type="ARBA" id="ARBA00022692"/>
    </source>
</evidence>
<keyword evidence="2 5" id="KW-0812">Transmembrane</keyword>
<feature type="domain" description="G-protein coupled receptors family 1 profile" evidence="6">
    <location>
        <begin position="53"/>
        <end position="305"/>
    </location>
</feature>
<gene>
    <name evidence="8" type="ORF">EDS130_LOCUS16262</name>
    <name evidence="7" type="ORF">XAT740_LOCUS3570</name>
</gene>
<protein>
    <recommendedName>
        <fullName evidence="6">G-protein coupled receptors family 1 profile domain-containing protein</fullName>
    </recommendedName>
</protein>
<sequence length="334" mass="39163">MLDNFVLSIHILAMNNNGNQSHEQSTSDSHQIAIPNFVQFWLILPFYIPSVVCSLFVVYYFITVRTLRTALHNHVIIILLSINLVVQLTGMLWNLIYYYQNHVLWSIPVFCIVWITVDEGLHISVTIFFAWAAIERHILIFHDRLVSTRQKTILFHYLPMSTIFLYLICYIFVVIIFPPCVNTYDYDQLVCGYPLCYYELRLLTVWDVVVNHSVPIFLIIVGSVGLLLRIVHQKSRMRQPIRWRNYRKLTIQLLSISFVYLILHTPHTLMEFMYLCGIPEEVGADFMNYAEFFSYYSNLLLPFICAGSIPELKTKVKHLLSWCGRSTRTVHPQT</sequence>
<evidence type="ECO:0000256" key="4">
    <source>
        <dbReference type="ARBA" id="ARBA00023136"/>
    </source>
</evidence>
<evidence type="ECO:0000256" key="5">
    <source>
        <dbReference type="SAM" id="Phobius"/>
    </source>
</evidence>
<feature type="transmembrane region" description="Helical" evidence="5">
    <location>
        <begin position="154"/>
        <end position="177"/>
    </location>
</feature>
<keyword evidence="3 5" id="KW-1133">Transmembrane helix</keyword>
<evidence type="ECO:0000313" key="10">
    <source>
        <dbReference type="Proteomes" id="UP000663852"/>
    </source>
</evidence>
<dbReference type="OrthoDB" id="10410986at2759"/>
<dbReference type="AlphaFoldDB" id="A0A814IMQ3"/>
<feature type="transmembrane region" description="Helical" evidence="5">
    <location>
        <begin position="209"/>
        <end position="228"/>
    </location>
</feature>
<evidence type="ECO:0000313" key="8">
    <source>
        <dbReference type="EMBL" id="CAF1028122.1"/>
    </source>
</evidence>
<dbReference type="SUPFAM" id="SSF81321">
    <property type="entry name" value="Family A G protein-coupled receptor-like"/>
    <property type="match status" value="1"/>
</dbReference>
<dbReference type="GO" id="GO:0016020">
    <property type="term" value="C:membrane"/>
    <property type="evidence" value="ECO:0007669"/>
    <property type="project" value="UniProtKB-SubCell"/>
</dbReference>
<evidence type="ECO:0000259" key="6">
    <source>
        <dbReference type="PROSITE" id="PS50262"/>
    </source>
</evidence>
<evidence type="ECO:0000313" key="9">
    <source>
        <dbReference type="Proteomes" id="UP000663828"/>
    </source>
</evidence>
<proteinExistence type="predicted"/>
<comment type="caution">
    <text evidence="8">The sequence shown here is derived from an EMBL/GenBank/DDBJ whole genome shotgun (WGS) entry which is preliminary data.</text>
</comment>
<feature type="transmembrane region" description="Helical" evidence="5">
    <location>
        <begin position="105"/>
        <end position="134"/>
    </location>
</feature>
<accession>A0A814IMQ3</accession>
<dbReference type="InterPro" id="IPR017452">
    <property type="entry name" value="GPCR_Rhodpsn_7TM"/>
</dbReference>
<organism evidence="8 10">
    <name type="scientific">Adineta ricciae</name>
    <name type="common">Rotifer</name>
    <dbReference type="NCBI Taxonomy" id="249248"/>
    <lineage>
        <taxon>Eukaryota</taxon>
        <taxon>Metazoa</taxon>
        <taxon>Spiralia</taxon>
        <taxon>Gnathifera</taxon>
        <taxon>Rotifera</taxon>
        <taxon>Eurotatoria</taxon>
        <taxon>Bdelloidea</taxon>
        <taxon>Adinetida</taxon>
        <taxon>Adinetidae</taxon>
        <taxon>Adineta</taxon>
    </lineage>
</organism>